<protein>
    <submittedName>
        <fullName evidence="2 3">Uncharacterized protein</fullName>
    </submittedName>
</protein>
<accession>A0A0C4E9L7</accession>
<keyword evidence="4" id="KW-1185">Reference proteome</keyword>
<feature type="region of interest" description="Disordered" evidence="1">
    <location>
        <begin position="57"/>
        <end position="113"/>
    </location>
</feature>
<dbReference type="Proteomes" id="UP000011715">
    <property type="component" value="Unassembled WGS sequence"/>
</dbReference>
<reference evidence="2" key="3">
    <citation type="submission" date="2011-03" db="EMBL/GenBank/DDBJ databases">
        <title>Annotation of Magnaporthe poae ATCC 64411.</title>
        <authorList>
            <person name="Ma L.-J."/>
            <person name="Dead R."/>
            <person name="Young S.K."/>
            <person name="Zeng Q."/>
            <person name="Gargeya S."/>
            <person name="Fitzgerald M."/>
            <person name="Haas B."/>
            <person name="Abouelleil A."/>
            <person name="Alvarado L."/>
            <person name="Arachchi H.M."/>
            <person name="Berlin A."/>
            <person name="Brown A."/>
            <person name="Chapman S.B."/>
            <person name="Chen Z."/>
            <person name="Dunbar C."/>
            <person name="Freedman E."/>
            <person name="Gearin G."/>
            <person name="Gellesch M."/>
            <person name="Goldberg J."/>
            <person name="Griggs A."/>
            <person name="Gujja S."/>
            <person name="Heiman D."/>
            <person name="Howarth C."/>
            <person name="Larson L."/>
            <person name="Lui A."/>
            <person name="MacDonald P.J.P."/>
            <person name="Mehta T."/>
            <person name="Montmayeur A."/>
            <person name="Murphy C."/>
            <person name="Neiman D."/>
            <person name="Pearson M."/>
            <person name="Priest M."/>
            <person name="Roberts A."/>
            <person name="Saif S."/>
            <person name="Shea T."/>
            <person name="Shenoy N."/>
            <person name="Sisk P."/>
            <person name="Stolte C."/>
            <person name="Sykes S."/>
            <person name="Yandava C."/>
            <person name="Wortman J."/>
            <person name="Nusbaum C."/>
            <person name="Birren B."/>
        </authorList>
    </citation>
    <scope>NUCLEOTIDE SEQUENCE</scope>
    <source>
        <strain evidence="2">ATCC 64411</strain>
    </source>
</reference>
<organism evidence="3 4">
    <name type="scientific">Magnaporthiopsis poae (strain ATCC 64411 / 73-15)</name>
    <name type="common">Kentucky bluegrass fungus</name>
    <name type="synonym">Magnaporthe poae</name>
    <dbReference type="NCBI Taxonomy" id="644358"/>
    <lineage>
        <taxon>Eukaryota</taxon>
        <taxon>Fungi</taxon>
        <taxon>Dikarya</taxon>
        <taxon>Ascomycota</taxon>
        <taxon>Pezizomycotina</taxon>
        <taxon>Sordariomycetes</taxon>
        <taxon>Sordariomycetidae</taxon>
        <taxon>Magnaporthales</taxon>
        <taxon>Magnaporthaceae</taxon>
        <taxon>Magnaporthiopsis</taxon>
    </lineage>
</organism>
<reference evidence="4" key="1">
    <citation type="submission" date="2010-05" db="EMBL/GenBank/DDBJ databases">
        <title>The genome sequence of Magnaporthe poae strain ATCC 64411.</title>
        <authorList>
            <person name="Ma L.-J."/>
            <person name="Dead R."/>
            <person name="Young S."/>
            <person name="Zeng Q."/>
            <person name="Koehrsen M."/>
            <person name="Alvarado L."/>
            <person name="Berlin A."/>
            <person name="Chapman S.B."/>
            <person name="Chen Z."/>
            <person name="Freedman E."/>
            <person name="Gellesch M."/>
            <person name="Goldberg J."/>
            <person name="Griggs A."/>
            <person name="Gujja S."/>
            <person name="Heilman E.R."/>
            <person name="Heiman D."/>
            <person name="Hepburn T."/>
            <person name="Howarth C."/>
            <person name="Jen D."/>
            <person name="Larson L."/>
            <person name="Mehta T."/>
            <person name="Neiman D."/>
            <person name="Pearson M."/>
            <person name="Roberts A."/>
            <person name="Saif S."/>
            <person name="Shea T."/>
            <person name="Shenoy N."/>
            <person name="Sisk P."/>
            <person name="Stolte C."/>
            <person name="Sykes S."/>
            <person name="Walk T."/>
            <person name="White J."/>
            <person name="Yandava C."/>
            <person name="Haas B."/>
            <person name="Nusbaum C."/>
            <person name="Birren B."/>
        </authorList>
    </citation>
    <scope>NUCLEOTIDE SEQUENCE [LARGE SCALE GENOMIC DNA]</scope>
    <source>
        <strain evidence="4">ATCC 64411 / 73-15</strain>
    </source>
</reference>
<reference evidence="3" key="4">
    <citation type="journal article" date="2015" name="G3 (Bethesda)">
        <title>Genome sequences of three phytopathogenic species of the Magnaporthaceae family of fungi.</title>
        <authorList>
            <person name="Okagaki L.H."/>
            <person name="Nunes C.C."/>
            <person name="Sailsbery J."/>
            <person name="Clay B."/>
            <person name="Brown D."/>
            <person name="John T."/>
            <person name="Oh Y."/>
            <person name="Young N."/>
            <person name="Fitzgerald M."/>
            <person name="Haas B.J."/>
            <person name="Zeng Q."/>
            <person name="Young S."/>
            <person name="Adiconis X."/>
            <person name="Fan L."/>
            <person name="Levin J.Z."/>
            <person name="Mitchell T.K."/>
            <person name="Okubara P.A."/>
            <person name="Farman M.L."/>
            <person name="Kohn L.M."/>
            <person name="Birren B."/>
            <person name="Ma L.-J."/>
            <person name="Dean R.A."/>
        </authorList>
    </citation>
    <scope>NUCLEOTIDE SEQUENCE</scope>
    <source>
        <strain evidence="3">ATCC 64411 / 73-15</strain>
    </source>
</reference>
<reference evidence="3" key="5">
    <citation type="submission" date="2015-06" db="UniProtKB">
        <authorList>
            <consortium name="EnsemblFungi"/>
        </authorList>
    </citation>
    <scope>IDENTIFICATION</scope>
    <source>
        <strain evidence="3">ATCC 64411</strain>
    </source>
</reference>
<dbReference type="EMBL" id="GL876974">
    <property type="protein sequence ID" value="KLU90349.1"/>
    <property type="molecule type" value="Genomic_DNA"/>
</dbReference>
<evidence type="ECO:0000313" key="2">
    <source>
        <dbReference type="EMBL" id="KLU90349.1"/>
    </source>
</evidence>
<dbReference type="EnsemblFungi" id="MAPG_09312T0">
    <property type="protein sequence ID" value="MAPG_09312T0"/>
    <property type="gene ID" value="MAPG_09312"/>
</dbReference>
<evidence type="ECO:0000313" key="3">
    <source>
        <dbReference type="EnsemblFungi" id="MAPG_09312T0"/>
    </source>
</evidence>
<sequence length="113" mass="12094">MPAMGACLALAGRGCLHQVAGLAWLPFSKKKTPDFLANIATSDAVAPIHPQLARGYHPLGPLQLDSQARRGIRSNPASQQPKLGPRMTLRPIDGPQTEQQEPVHMVSSPLAPF</sequence>
<dbReference type="EMBL" id="ADBL01002279">
    <property type="status" value="NOT_ANNOTATED_CDS"/>
    <property type="molecule type" value="Genomic_DNA"/>
</dbReference>
<name>A0A0C4E9L7_MAGP6</name>
<reference evidence="2" key="2">
    <citation type="submission" date="2010-05" db="EMBL/GenBank/DDBJ databases">
        <title>The Genome Sequence of Magnaporthe poae strain ATCC 64411.</title>
        <authorList>
            <consortium name="The Broad Institute Genome Sequencing Platform"/>
            <consortium name="Broad Institute Genome Sequencing Center for Infectious Disease"/>
            <person name="Ma L.-J."/>
            <person name="Dead R."/>
            <person name="Young S."/>
            <person name="Zeng Q."/>
            <person name="Koehrsen M."/>
            <person name="Alvarado L."/>
            <person name="Berlin A."/>
            <person name="Chapman S.B."/>
            <person name="Chen Z."/>
            <person name="Freedman E."/>
            <person name="Gellesch M."/>
            <person name="Goldberg J."/>
            <person name="Griggs A."/>
            <person name="Gujja S."/>
            <person name="Heilman E.R."/>
            <person name="Heiman D."/>
            <person name="Hepburn T."/>
            <person name="Howarth C."/>
            <person name="Jen D."/>
            <person name="Larson L."/>
            <person name="Mehta T."/>
            <person name="Neiman D."/>
            <person name="Pearson M."/>
            <person name="Roberts A."/>
            <person name="Saif S."/>
            <person name="Shea T."/>
            <person name="Shenoy N."/>
            <person name="Sisk P."/>
            <person name="Stolte C."/>
            <person name="Sykes S."/>
            <person name="Walk T."/>
            <person name="White J."/>
            <person name="Yandava C."/>
            <person name="Haas B."/>
            <person name="Nusbaum C."/>
            <person name="Birren B."/>
        </authorList>
    </citation>
    <scope>NUCLEOTIDE SEQUENCE</scope>
    <source>
        <strain evidence="2">ATCC 64411</strain>
    </source>
</reference>
<dbReference type="VEuPathDB" id="FungiDB:MAPG_09312"/>
<gene>
    <name evidence="2" type="ORF">MAPG_09312</name>
</gene>
<evidence type="ECO:0000313" key="4">
    <source>
        <dbReference type="Proteomes" id="UP000011715"/>
    </source>
</evidence>
<proteinExistence type="predicted"/>
<dbReference type="AlphaFoldDB" id="A0A0C4E9L7"/>
<evidence type="ECO:0000256" key="1">
    <source>
        <dbReference type="SAM" id="MobiDB-lite"/>
    </source>
</evidence>